<keyword evidence="4" id="KW-0808">Transferase</keyword>
<keyword evidence="8" id="KW-0902">Two-component regulatory system</keyword>
<reference evidence="11" key="1">
    <citation type="submission" date="2021-05" db="EMBL/GenBank/DDBJ databases">
        <title>Energy efficiency and biological interactions define the core microbiome of deep oligotrophic groundwater.</title>
        <authorList>
            <person name="Mehrshad M."/>
            <person name="Lopez-Fernandez M."/>
            <person name="Bell E."/>
            <person name="Bernier-Latmani R."/>
            <person name="Bertilsson S."/>
            <person name="Dopson M."/>
        </authorList>
    </citation>
    <scope>NUCLEOTIDE SEQUENCE</scope>
    <source>
        <strain evidence="11">Modern_marine.mb.64</strain>
    </source>
</reference>
<evidence type="ECO:0000313" key="11">
    <source>
        <dbReference type="EMBL" id="MBU2691235.1"/>
    </source>
</evidence>
<evidence type="ECO:0000256" key="9">
    <source>
        <dbReference type="SAM" id="Phobius"/>
    </source>
</evidence>
<dbReference type="PROSITE" id="PS50109">
    <property type="entry name" value="HIS_KIN"/>
    <property type="match status" value="1"/>
</dbReference>
<dbReference type="InterPro" id="IPR003661">
    <property type="entry name" value="HisK_dim/P_dom"/>
</dbReference>
<dbReference type="GO" id="GO:0005524">
    <property type="term" value="F:ATP binding"/>
    <property type="evidence" value="ECO:0007669"/>
    <property type="project" value="UniProtKB-KW"/>
</dbReference>
<dbReference type="SUPFAM" id="SSF47384">
    <property type="entry name" value="Homodimeric domain of signal transducing histidine kinase"/>
    <property type="match status" value="1"/>
</dbReference>
<dbReference type="EC" id="2.7.13.3" evidence="2"/>
<keyword evidence="5" id="KW-0547">Nucleotide-binding</keyword>
<evidence type="ECO:0000256" key="6">
    <source>
        <dbReference type="ARBA" id="ARBA00022777"/>
    </source>
</evidence>
<feature type="transmembrane region" description="Helical" evidence="9">
    <location>
        <begin position="52"/>
        <end position="71"/>
    </location>
</feature>
<evidence type="ECO:0000256" key="8">
    <source>
        <dbReference type="ARBA" id="ARBA00023012"/>
    </source>
</evidence>
<organism evidence="11 12">
    <name type="scientific">Eiseniibacteriota bacterium</name>
    <dbReference type="NCBI Taxonomy" id="2212470"/>
    <lineage>
        <taxon>Bacteria</taxon>
        <taxon>Candidatus Eiseniibacteriota</taxon>
    </lineage>
</organism>
<evidence type="ECO:0000259" key="10">
    <source>
        <dbReference type="PROSITE" id="PS50109"/>
    </source>
</evidence>
<accession>A0A948RUG7</accession>
<comment type="caution">
    <text evidence="11">The sequence shown here is derived from an EMBL/GenBank/DDBJ whole genome shotgun (WGS) entry which is preliminary data.</text>
</comment>
<dbReference type="Pfam" id="PF02518">
    <property type="entry name" value="HATPase_c"/>
    <property type="match status" value="1"/>
</dbReference>
<dbReference type="CDD" id="cd00082">
    <property type="entry name" value="HisKA"/>
    <property type="match status" value="1"/>
</dbReference>
<feature type="transmembrane region" description="Helical" evidence="9">
    <location>
        <begin position="158"/>
        <end position="178"/>
    </location>
</feature>
<feature type="transmembrane region" description="Helical" evidence="9">
    <location>
        <begin position="21"/>
        <end position="40"/>
    </location>
</feature>
<dbReference type="InterPro" id="IPR004358">
    <property type="entry name" value="Sig_transdc_His_kin-like_C"/>
</dbReference>
<dbReference type="Gene3D" id="1.10.287.130">
    <property type="match status" value="1"/>
</dbReference>
<feature type="domain" description="Histidine kinase" evidence="10">
    <location>
        <begin position="265"/>
        <end position="478"/>
    </location>
</feature>
<evidence type="ECO:0000256" key="2">
    <source>
        <dbReference type="ARBA" id="ARBA00012438"/>
    </source>
</evidence>
<dbReference type="InterPro" id="IPR036890">
    <property type="entry name" value="HATPase_C_sf"/>
</dbReference>
<feature type="transmembrane region" description="Helical" evidence="9">
    <location>
        <begin position="118"/>
        <end position="138"/>
    </location>
</feature>
<keyword evidence="9" id="KW-1133">Transmembrane helix</keyword>
<evidence type="ECO:0000256" key="5">
    <source>
        <dbReference type="ARBA" id="ARBA00022741"/>
    </source>
</evidence>
<name>A0A948RUG7_UNCEI</name>
<dbReference type="AlphaFoldDB" id="A0A948RUG7"/>
<dbReference type="InterPro" id="IPR003594">
    <property type="entry name" value="HATPase_dom"/>
</dbReference>
<feature type="transmembrane region" description="Helical" evidence="9">
    <location>
        <begin position="199"/>
        <end position="232"/>
    </location>
</feature>
<keyword evidence="9" id="KW-0472">Membrane</keyword>
<evidence type="ECO:0000313" key="12">
    <source>
        <dbReference type="Proteomes" id="UP000777784"/>
    </source>
</evidence>
<keyword evidence="7" id="KW-0067">ATP-binding</keyword>
<dbReference type="PRINTS" id="PR00344">
    <property type="entry name" value="BCTRLSENSOR"/>
</dbReference>
<protein>
    <recommendedName>
        <fullName evidence="2">histidine kinase</fullName>
        <ecNumber evidence="2">2.7.13.3</ecNumber>
    </recommendedName>
</protein>
<dbReference type="SMART" id="SM00388">
    <property type="entry name" value="HisKA"/>
    <property type="match status" value="1"/>
</dbReference>
<dbReference type="EMBL" id="JAHJDP010000048">
    <property type="protein sequence ID" value="MBU2691235.1"/>
    <property type="molecule type" value="Genomic_DNA"/>
</dbReference>
<dbReference type="GO" id="GO:0000155">
    <property type="term" value="F:phosphorelay sensor kinase activity"/>
    <property type="evidence" value="ECO:0007669"/>
    <property type="project" value="InterPro"/>
</dbReference>
<comment type="catalytic activity">
    <reaction evidence="1">
        <text>ATP + protein L-histidine = ADP + protein N-phospho-L-histidine.</text>
        <dbReference type="EC" id="2.7.13.3"/>
    </reaction>
</comment>
<feature type="transmembrane region" description="Helical" evidence="9">
    <location>
        <begin position="83"/>
        <end position="106"/>
    </location>
</feature>
<gene>
    <name evidence="11" type="ORF">KJ970_09920</name>
</gene>
<keyword evidence="9" id="KW-0812">Transmembrane</keyword>
<dbReference type="PANTHER" id="PTHR43065:SF10">
    <property type="entry name" value="PEROXIDE STRESS-ACTIVATED HISTIDINE KINASE MAK3"/>
    <property type="match status" value="1"/>
</dbReference>
<dbReference type="InterPro" id="IPR005467">
    <property type="entry name" value="His_kinase_dom"/>
</dbReference>
<dbReference type="SUPFAM" id="SSF55874">
    <property type="entry name" value="ATPase domain of HSP90 chaperone/DNA topoisomerase II/histidine kinase"/>
    <property type="match status" value="1"/>
</dbReference>
<dbReference type="SMART" id="SM00387">
    <property type="entry name" value="HATPase_c"/>
    <property type="match status" value="1"/>
</dbReference>
<dbReference type="InterPro" id="IPR036097">
    <property type="entry name" value="HisK_dim/P_sf"/>
</dbReference>
<evidence type="ECO:0000256" key="4">
    <source>
        <dbReference type="ARBA" id="ARBA00022679"/>
    </source>
</evidence>
<keyword evidence="3" id="KW-0597">Phosphoprotein</keyword>
<dbReference type="PANTHER" id="PTHR43065">
    <property type="entry name" value="SENSOR HISTIDINE KINASE"/>
    <property type="match status" value="1"/>
</dbReference>
<evidence type="ECO:0000256" key="7">
    <source>
        <dbReference type="ARBA" id="ARBA00022840"/>
    </source>
</evidence>
<dbReference type="Proteomes" id="UP000777784">
    <property type="component" value="Unassembled WGS sequence"/>
</dbReference>
<proteinExistence type="predicted"/>
<evidence type="ECO:0000256" key="1">
    <source>
        <dbReference type="ARBA" id="ARBA00000085"/>
    </source>
</evidence>
<keyword evidence="6 11" id="KW-0418">Kinase</keyword>
<sequence>MSGKETASGGTSVSSGWDRPLRLYVGAVILASVGILCASFPSLHEFRRADLWIWLIICIGAEFLWLETISGEGSDSMASTVNFAAIYLLDLPTVLFVVPVSVFIATRFVQKRNFIKSLFGFSQMIVTIIAAGSVFRWTGGLFTELEVLRHPMSLLPCLAAGTVYTVVNSGLVACAVSLENKSPLFKTWRVNFGYRNYIFSSVALFILSPLLVIAYLAVGYWGVLLFFLPMFIIKNQNREYIELQRTTHALISSERMAARGEMAAEISHELGNYLAILSGRAQLLSGRAMRAGDAAMAKDAQTIKDQVANMTVLTKGLLDHSHRDVKPQDTDLNELTSRTVEFLKPQNRFDKIELRVELGEGIGDWFVDAGQIQQVLINLIKNSADAILGEGRAEGVIHIYSEVDANGGAHLIVEDDGPGIPENKRDAVFEPGVTTKPDGHGFGLYTCLRILENHGGKIWVDASPLGGAQFHLSLPGSRKAA</sequence>
<evidence type="ECO:0000256" key="3">
    <source>
        <dbReference type="ARBA" id="ARBA00022553"/>
    </source>
</evidence>
<dbReference type="Gene3D" id="3.30.565.10">
    <property type="entry name" value="Histidine kinase-like ATPase, C-terminal domain"/>
    <property type="match status" value="1"/>
</dbReference>